<keyword evidence="3" id="KW-1185">Reference proteome</keyword>
<dbReference type="AlphaFoldDB" id="A0A5C3FIW1"/>
<organism evidence="2 3">
    <name type="scientific">Pseudozyma antarctica</name>
    <name type="common">Yeast</name>
    <name type="synonym">Candida antarctica</name>
    <dbReference type="NCBI Taxonomy" id="84753"/>
    <lineage>
        <taxon>Eukaryota</taxon>
        <taxon>Fungi</taxon>
        <taxon>Dikarya</taxon>
        <taxon>Basidiomycota</taxon>
        <taxon>Ustilaginomycotina</taxon>
        <taxon>Ustilaginomycetes</taxon>
        <taxon>Ustilaginales</taxon>
        <taxon>Ustilaginaceae</taxon>
        <taxon>Moesziomyces</taxon>
    </lineage>
</organism>
<dbReference type="OrthoDB" id="10581600at2759"/>
<gene>
    <name evidence="2" type="ORF">PSANT_01390</name>
</gene>
<protein>
    <submittedName>
        <fullName evidence="2">Uncharacterized protein</fullName>
    </submittedName>
</protein>
<comment type="caution">
    <text evidence="2">The sequence shown here is derived from an EMBL/GenBank/DDBJ whole genome shotgun (WGS) entry which is preliminary data.</text>
</comment>
<dbReference type="EMBL" id="OOIQ01000002">
    <property type="protein sequence ID" value="SPO43705.1"/>
    <property type="molecule type" value="Genomic_DNA"/>
</dbReference>
<name>A0A5C3FIW1_PSEA2</name>
<sequence>MRDCDGWLCSAARMWLSPLSLQRCRDRIRGSGICLPGPRFAPPNRVMRGLAAPLSRDVPERQTDSCASPGRPTAQRRLRMHLAGGPRVHALRSAPIVISGLISSRLPRLCSAQPSPPETRQGWKIAASAAAGQTEIRGAPSFISPFAISPDQPAASASVSPPSAPAIPSHLRRPGHCSSLLRPAAPPPVSADCRSRSGTYLPPACHRSLFGSLCIAFAYDRPLPSSSSSAALPPPPPRHMHPSPSACCLASAVPLPPAPPVSSGGMNPHAPLPLHAYRWCGCGDHRGYAPPCPSSARPVPRACVPLDGFPCPPPPSLRPTVPGGGQSMSLSAPSLSCCYRLCVRECVRSPLPFSLGGLRPASAGRGGGIHDAFHKLSDVVPQTVTLGIVVPPLDLSARHHTSLLPCIPLRLHRLSAFLSVLLSRVLASAPFHTRSGRVWLPTIVADPPSFLLV</sequence>
<reference evidence="2" key="1">
    <citation type="submission" date="2018-03" db="EMBL/GenBank/DDBJ databases">
        <authorList>
            <person name="Guldener U."/>
        </authorList>
    </citation>
    <scope>NUCLEOTIDE SEQUENCE [LARGE SCALE GENOMIC DNA]</scope>
    <source>
        <strain evidence="2">ATCC34888</strain>
    </source>
</reference>
<evidence type="ECO:0000256" key="1">
    <source>
        <dbReference type="SAM" id="MobiDB-lite"/>
    </source>
</evidence>
<feature type="region of interest" description="Disordered" evidence="1">
    <location>
        <begin position="153"/>
        <end position="172"/>
    </location>
</feature>
<proteinExistence type="predicted"/>
<evidence type="ECO:0000313" key="3">
    <source>
        <dbReference type="Proteomes" id="UP000325008"/>
    </source>
</evidence>
<evidence type="ECO:0000313" key="2">
    <source>
        <dbReference type="EMBL" id="SPO43705.1"/>
    </source>
</evidence>
<feature type="compositionally biased region" description="Low complexity" evidence="1">
    <location>
        <begin position="153"/>
        <end position="169"/>
    </location>
</feature>
<dbReference type="Proteomes" id="UP000325008">
    <property type="component" value="Unassembled WGS sequence"/>
</dbReference>
<accession>A0A5C3FIW1</accession>